<proteinExistence type="predicted"/>
<dbReference type="STRING" id="574375.AZF08_14170"/>
<organism evidence="1 2">
    <name type="scientific">Bacillus gaemokensis</name>
    <dbReference type="NCBI Taxonomy" id="574375"/>
    <lineage>
        <taxon>Bacteria</taxon>
        <taxon>Bacillati</taxon>
        <taxon>Bacillota</taxon>
        <taxon>Bacilli</taxon>
        <taxon>Bacillales</taxon>
        <taxon>Bacillaceae</taxon>
        <taxon>Bacillus</taxon>
        <taxon>Bacillus cereus group</taxon>
    </lineage>
</organism>
<accession>A0A073KJ34</accession>
<name>A0A073KJ34_9BACI</name>
<dbReference type="Proteomes" id="UP000027778">
    <property type="component" value="Unassembled WGS sequence"/>
</dbReference>
<reference evidence="1 2" key="1">
    <citation type="submission" date="2014-06" db="EMBL/GenBank/DDBJ databases">
        <title>Draft genome sequence of Bacillus gaemokensis JCM 15801 (MCCC 1A00707).</title>
        <authorList>
            <person name="Lai Q."/>
            <person name="Liu Y."/>
            <person name="Shao Z."/>
        </authorList>
    </citation>
    <scope>NUCLEOTIDE SEQUENCE [LARGE SCALE GENOMIC DNA]</scope>
    <source>
        <strain evidence="1 2">JCM 15801</strain>
    </source>
</reference>
<dbReference type="InterPro" id="IPR007396">
    <property type="entry name" value="TR_PAI2-type"/>
</dbReference>
<protein>
    <submittedName>
        <fullName evidence="1">Transcriptional regulator</fullName>
    </submittedName>
</protein>
<dbReference type="OrthoDB" id="9794948at2"/>
<dbReference type="AlphaFoldDB" id="A0A073KJ34"/>
<dbReference type="Gene3D" id="2.30.110.10">
    <property type="entry name" value="Electron Transport, Fmn-binding Protein, Chain A"/>
    <property type="match status" value="1"/>
</dbReference>
<dbReference type="Pfam" id="PF04299">
    <property type="entry name" value="FMN_bind_2"/>
    <property type="match status" value="1"/>
</dbReference>
<dbReference type="RefSeq" id="WP_033677635.1">
    <property type="nucleotide sequence ID" value="NZ_JOTM01000033.1"/>
</dbReference>
<dbReference type="PIRSF" id="PIRSF010372">
    <property type="entry name" value="PaiB"/>
    <property type="match status" value="1"/>
</dbReference>
<evidence type="ECO:0000313" key="2">
    <source>
        <dbReference type="Proteomes" id="UP000027778"/>
    </source>
</evidence>
<dbReference type="PANTHER" id="PTHR35802">
    <property type="entry name" value="PROTEASE SYNTHASE AND SPORULATION PROTEIN PAI 2"/>
    <property type="match status" value="1"/>
</dbReference>
<dbReference type="SUPFAM" id="SSF50475">
    <property type="entry name" value="FMN-binding split barrel"/>
    <property type="match status" value="1"/>
</dbReference>
<dbReference type="InterPro" id="IPR012349">
    <property type="entry name" value="Split_barrel_FMN-bd"/>
</dbReference>
<dbReference type="eggNOG" id="COG2808">
    <property type="taxonomic scope" value="Bacteria"/>
</dbReference>
<sequence length="207" mass="24092">MYIPKYFNITDEKTKYEIIEQNGFATLFSQHNGEPYATHLPLLLNRDERILYGHFARPNEQWKDIGEQKVLAVFQGPHCYISPSWYETNKAVPTWNYVAVHVYGEMKIVENEQELLGSLRDLVEKYENPASSYSLDDVEPSYIEGLSKGIVGFKIKIDRIEGKRKVSQNHSMERQELVIQQLEQIDSEDHKGIAGLMRENLIKNEEK</sequence>
<dbReference type="EMBL" id="JOTM01000033">
    <property type="protein sequence ID" value="KEK22348.1"/>
    <property type="molecule type" value="Genomic_DNA"/>
</dbReference>
<gene>
    <name evidence="1" type="ORF">BAGA_19815</name>
</gene>
<dbReference type="PANTHER" id="PTHR35802:SF1">
    <property type="entry name" value="PROTEASE SYNTHASE AND SPORULATION PROTEIN PAI 2"/>
    <property type="match status" value="1"/>
</dbReference>
<evidence type="ECO:0000313" key="1">
    <source>
        <dbReference type="EMBL" id="KEK22348.1"/>
    </source>
</evidence>
<comment type="caution">
    <text evidence="1">The sequence shown here is derived from an EMBL/GenBank/DDBJ whole genome shotgun (WGS) entry which is preliminary data.</text>
</comment>
<keyword evidence="2" id="KW-1185">Reference proteome</keyword>